<organism evidence="20 21">
    <name type="scientific">Candidatus Kinetoplastidibacterium galati TCC219</name>
    <dbReference type="NCBI Taxonomy" id="1208921"/>
    <lineage>
        <taxon>Bacteria</taxon>
        <taxon>Pseudomonadati</taxon>
        <taxon>Pseudomonadota</taxon>
        <taxon>Betaproteobacteria</taxon>
        <taxon>Candidatus Kinetoplastidibacterium</taxon>
    </lineage>
</organism>
<protein>
    <recommendedName>
        <fullName evidence="7 18">Phosphatidate cytidylyltransferase</fullName>
        <ecNumber evidence="6 18">2.7.7.41</ecNumber>
    </recommendedName>
</protein>
<keyword evidence="11 18" id="KW-0812">Transmembrane</keyword>
<reference evidence="20 21" key="1">
    <citation type="journal article" date="2013" name="Genome Biol. Evol.">
        <title>Genome evolution and phylogenomic analysis of candidatus kinetoplastibacterium, the betaproteobacterial endosymbionts of strigomonas and angomonas.</title>
        <authorList>
            <person name="Alves J.M."/>
            <person name="Serrano M.G."/>
            <person name="Maia da Silva F."/>
            <person name="Voegtly L.J."/>
            <person name="Matveyev A.V."/>
            <person name="Teixeira M.M."/>
            <person name="Camargo E.P."/>
            <person name="Buck G.A."/>
        </authorList>
    </citation>
    <scope>NUCLEOTIDE SEQUENCE [LARGE SCALE GENOMIC DNA]</scope>
    <source>
        <strain evidence="20 21">TCC219</strain>
    </source>
</reference>
<evidence type="ECO:0000256" key="11">
    <source>
        <dbReference type="ARBA" id="ARBA00022692"/>
    </source>
</evidence>
<proteinExistence type="inferred from homology"/>
<feature type="transmembrane region" description="Helical" evidence="19">
    <location>
        <begin position="181"/>
        <end position="201"/>
    </location>
</feature>
<evidence type="ECO:0000256" key="9">
    <source>
        <dbReference type="ARBA" id="ARBA00022516"/>
    </source>
</evidence>
<accession>M1MAW6</accession>
<keyword evidence="15 19" id="KW-0472">Membrane</keyword>
<dbReference type="Proteomes" id="UP000011658">
    <property type="component" value="Chromosome"/>
</dbReference>
<comment type="subcellular location">
    <subcellularLocation>
        <location evidence="2">Cell membrane</location>
        <topology evidence="2">Multi-pass membrane protein</topology>
    </subcellularLocation>
</comment>
<evidence type="ECO:0000256" key="8">
    <source>
        <dbReference type="ARBA" id="ARBA00022475"/>
    </source>
</evidence>
<name>M1MAW6_9PROT</name>
<dbReference type="UniPathway" id="UPA00557">
    <property type="reaction ID" value="UER00614"/>
</dbReference>
<keyword evidence="14" id="KW-0443">Lipid metabolism</keyword>
<keyword evidence="12 18" id="KW-0548">Nucleotidyltransferase</keyword>
<dbReference type="GO" id="GO:0016024">
    <property type="term" value="P:CDP-diacylglycerol biosynthetic process"/>
    <property type="evidence" value="ECO:0007669"/>
    <property type="project" value="UniProtKB-UniPathway"/>
</dbReference>
<evidence type="ECO:0000256" key="15">
    <source>
        <dbReference type="ARBA" id="ARBA00023136"/>
    </source>
</evidence>
<keyword evidence="21" id="KW-1185">Reference proteome</keyword>
<comment type="similarity">
    <text evidence="5 18">Belongs to the CDS family.</text>
</comment>
<dbReference type="KEGG" id="kga:ST1E_0636"/>
<sequence length="280" mass="31724">MLKLRILTAIMLISIFALSLLSRHEEDFIILLSVIVSFVLWEWLMMSIPTYVSKKLHSSTNIFFAVLVSLASISASSIIKYKSIIYKTILVVNIIWLFLSFASVFFARVFSNAERLFISIFSVFLCFSAWFVIVFYYISYSSWFMISLLVFICSVDVFGYFIGRSIGKKKLAYKISPNKTIVGAVSGICASFIWFYISSFIDGSFSSILIDRWSLFLALLFSIVLSFIAIFGDLFESLLKRNSGIKDSSNLLPGHGGVYDRFDTIISVVPTAFLLSEVLF</sequence>
<keyword evidence="17" id="KW-1208">Phospholipid metabolism</keyword>
<dbReference type="OrthoDB" id="9799199at2"/>
<gene>
    <name evidence="20" type="ORF">ST1E_0636</name>
</gene>
<feature type="transmembrane region" description="Helical" evidence="19">
    <location>
        <begin position="213"/>
        <end position="235"/>
    </location>
</feature>
<evidence type="ECO:0000256" key="10">
    <source>
        <dbReference type="ARBA" id="ARBA00022679"/>
    </source>
</evidence>
<evidence type="ECO:0000256" key="16">
    <source>
        <dbReference type="ARBA" id="ARBA00023209"/>
    </source>
</evidence>
<keyword evidence="13 19" id="KW-1133">Transmembrane helix</keyword>
<dbReference type="EC" id="2.7.7.41" evidence="6 18"/>
<evidence type="ECO:0000256" key="18">
    <source>
        <dbReference type="RuleBase" id="RU003938"/>
    </source>
</evidence>
<dbReference type="RefSeq" id="WP_015389515.1">
    <property type="nucleotide sequence ID" value="NC_020284.1"/>
</dbReference>
<evidence type="ECO:0000256" key="13">
    <source>
        <dbReference type="ARBA" id="ARBA00022989"/>
    </source>
</evidence>
<comment type="catalytic activity">
    <reaction evidence="1 18">
        <text>a 1,2-diacyl-sn-glycero-3-phosphate + CTP + H(+) = a CDP-1,2-diacyl-sn-glycerol + diphosphate</text>
        <dbReference type="Rhea" id="RHEA:16229"/>
        <dbReference type="ChEBI" id="CHEBI:15378"/>
        <dbReference type="ChEBI" id="CHEBI:33019"/>
        <dbReference type="ChEBI" id="CHEBI:37563"/>
        <dbReference type="ChEBI" id="CHEBI:58332"/>
        <dbReference type="ChEBI" id="CHEBI:58608"/>
        <dbReference type="EC" id="2.7.7.41"/>
    </reaction>
</comment>
<evidence type="ECO:0000256" key="5">
    <source>
        <dbReference type="ARBA" id="ARBA00010185"/>
    </source>
</evidence>
<dbReference type="PANTHER" id="PTHR46382">
    <property type="entry name" value="PHOSPHATIDATE CYTIDYLYLTRANSFERASE"/>
    <property type="match status" value="1"/>
</dbReference>
<feature type="transmembrane region" description="Helical" evidence="19">
    <location>
        <begin position="60"/>
        <end position="79"/>
    </location>
</feature>
<keyword evidence="9" id="KW-0444">Lipid biosynthesis</keyword>
<keyword evidence="16" id="KW-0594">Phospholipid biosynthesis</keyword>
<dbReference type="STRING" id="1208921.ST1E_0636"/>
<evidence type="ECO:0000256" key="19">
    <source>
        <dbReference type="SAM" id="Phobius"/>
    </source>
</evidence>
<evidence type="ECO:0000256" key="14">
    <source>
        <dbReference type="ARBA" id="ARBA00023098"/>
    </source>
</evidence>
<dbReference type="GO" id="GO:0005886">
    <property type="term" value="C:plasma membrane"/>
    <property type="evidence" value="ECO:0007669"/>
    <property type="project" value="UniProtKB-SubCell"/>
</dbReference>
<dbReference type="AlphaFoldDB" id="M1MAW6"/>
<evidence type="ECO:0000313" key="21">
    <source>
        <dbReference type="Proteomes" id="UP000011658"/>
    </source>
</evidence>
<dbReference type="GO" id="GO:0004605">
    <property type="term" value="F:phosphatidate cytidylyltransferase activity"/>
    <property type="evidence" value="ECO:0007669"/>
    <property type="project" value="UniProtKB-EC"/>
</dbReference>
<dbReference type="PROSITE" id="PS01315">
    <property type="entry name" value="CDS"/>
    <property type="match status" value="1"/>
</dbReference>
<comment type="pathway">
    <text evidence="4">Lipid metabolism.</text>
</comment>
<evidence type="ECO:0000256" key="2">
    <source>
        <dbReference type="ARBA" id="ARBA00004651"/>
    </source>
</evidence>
<feature type="transmembrane region" description="Helical" evidence="19">
    <location>
        <begin position="143"/>
        <end position="161"/>
    </location>
</feature>
<comment type="pathway">
    <text evidence="3 18">Phospholipid metabolism; CDP-diacylglycerol biosynthesis; CDP-diacylglycerol from sn-glycerol 3-phosphate: step 3/3.</text>
</comment>
<evidence type="ECO:0000313" key="20">
    <source>
        <dbReference type="EMBL" id="AGF49030.1"/>
    </source>
</evidence>
<dbReference type="eggNOG" id="COG0575">
    <property type="taxonomic scope" value="Bacteria"/>
</dbReference>
<evidence type="ECO:0000256" key="7">
    <source>
        <dbReference type="ARBA" id="ARBA00019373"/>
    </source>
</evidence>
<dbReference type="PANTHER" id="PTHR46382:SF1">
    <property type="entry name" value="PHOSPHATIDATE CYTIDYLYLTRANSFERASE"/>
    <property type="match status" value="1"/>
</dbReference>
<evidence type="ECO:0000256" key="1">
    <source>
        <dbReference type="ARBA" id="ARBA00001698"/>
    </source>
</evidence>
<dbReference type="EMBL" id="CP003806">
    <property type="protein sequence ID" value="AGF49030.1"/>
    <property type="molecule type" value="Genomic_DNA"/>
</dbReference>
<evidence type="ECO:0000256" key="17">
    <source>
        <dbReference type="ARBA" id="ARBA00023264"/>
    </source>
</evidence>
<feature type="transmembrane region" description="Helical" evidence="19">
    <location>
        <begin position="5"/>
        <end position="22"/>
    </location>
</feature>
<dbReference type="PATRIC" id="fig|1208921.3.peg.310"/>
<evidence type="ECO:0000256" key="3">
    <source>
        <dbReference type="ARBA" id="ARBA00005119"/>
    </source>
</evidence>
<feature type="transmembrane region" description="Helical" evidence="19">
    <location>
        <begin position="85"/>
        <end position="109"/>
    </location>
</feature>
<dbReference type="Pfam" id="PF01148">
    <property type="entry name" value="CTP_transf_1"/>
    <property type="match status" value="1"/>
</dbReference>
<dbReference type="InterPro" id="IPR000374">
    <property type="entry name" value="PC_trans"/>
</dbReference>
<feature type="transmembrane region" description="Helical" evidence="19">
    <location>
        <begin position="116"/>
        <end position="137"/>
    </location>
</feature>
<keyword evidence="8" id="KW-1003">Cell membrane</keyword>
<dbReference type="HOGENOM" id="CLU_037294_1_2_4"/>
<keyword evidence="10 18" id="KW-0808">Transferase</keyword>
<evidence type="ECO:0000256" key="6">
    <source>
        <dbReference type="ARBA" id="ARBA00012487"/>
    </source>
</evidence>
<evidence type="ECO:0000256" key="12">
    <source>
        <dbReference type="ARBA" id="ARBA00022695"/>
    </source>
</evidence>
<feature type="transmembrane region" description="Helical" evidence="19">
    <location>
        <begin position="28"/>
        <end position="48"/>
    </location>
</feature>
<evidence type="ECO:0000256" key="4">
    <source>
        <dbReference type="ARBA" id="ARBA00005189"/>
    </source>
</evidence>